<dbReference type="Proteomes" id="UP000229554">
    <property type="component" value="Unassembled WGS sequence"/>
</dbReference>
<gene>
    <name evidence="1" type="ORF">COU88_04315</name>
</gene>
<dbReference type="AlphaFoldDB" id="A0A2M8KRL6"/>
<evidence type="ECO:0000313" key="1">
    <source>
        <dbReference type="EMBL" id="PJE62571.1"/>
    </source>
</evidence>
<reference evidence="2" key="1">
    <citation type="submission" date="2017-09" db="EMBL/GenBank/DDBJ databases">
        <title>Depth-based differentiation of microbial function through sediment-hosted aquifers and enrichment of novel symbionts in the deep terrestrial subsurface.</title>
        <authorList>
            <person name="Probst A.J."/>
            <person name="Ladd B."/>
            <person name="Jarett J.K."/>
            <person name="Geller-Mcgrath D.E."/>
            <person name="Sieber C.M.K."/>
            <person name="Emerson J.B."/>
            <person name="Anantharaman K."/>
            <person name="Thomas B.C."/>
            <person name="Malmstrom R."/>
            <person name="Stieglmeier M."/>
            <person name="Klingl A."/>
            <person name="Woyke T."/>
            <person name="Ryan C.M."/>
            <person name="Banfield J.F."/>
        </authorList>
    </citation>
    <scope>NUCLEOTIDE SEQUENCE [LARGE SCALE GENOMIC DNA]</scope>
</reference>
<accession>A0A2M8KRL6</accession>
<proteinExistence type="predicted"/>
<comment type="caution">
    <text evidence="1">The sequence shown here is derived from an EMBL/GenBank/DDBJ whole genome shotgun (WGS) entry which is preliminary data.</text>
</comment>
<protein>
    <submittedName>
        <fullName evidence="1">Uncharacterized protein</fullName>
    </submittedName>
</protein>
<dbReference type="EMBL" id="PFED01000175">
    <property type="protein sequence ID" value="PJE62571.1"/>
    <property type="molecule type" value="Genomic_DNA"/>
</dbReference>
<organism evidence="1 2">
    <name type="scientific">Candidatus Roizmanbacteria bacterium CG10_big_fil_rev_8_21_14_0_10_39_6</name>
    <dbReference type="NCBI Taxonomy" id="1974853"/>
    <lineage>
        <taxon>Bacteria</taxon>
        <taxon>Candidatus Roizmaniibacteriota</taxon>
    </lineage>
</organism>
<name>A0A2M8KRL6_9BACT</name>
<evidence type="ECO:0000313" key="2">
    <source>
        <dbReference type="Proteomes" id="UP000229554"/>
    </source>
</evidence>
<sequence>MSSIGRETIFGTVAGLSLIFSGCGGNLEPAPVQGVPPIIAVQPSPDHQISYPTPVEESDLALPMVTQRENYEIAAKILEKHGYFLLSKKLLGSSPFLTDNFPEGQHTSVGLTPSQTYQFAYFNNLVKAATALGAIQEEGFSPFSIFGPVEGVGSPENPLYRSPDGDLSFILLETLQGPLEIGEIYTFESEGDNLIIRTPKAVYDIDLENNRGDMFVNGDKDIDPDLLRYLKSSYQIYSRGYIVYYLTPGSNPEGKFKLIPTIPVKFEPEDYQVWRRLNGLSSDINDWRLAYWLKNHNLRLDRERGLVSIDR</sequence>
<dbReference type="PROSITE" id="PS51257">
    <property type="entry name" value="PROKAR_LIPOPROTEIN"/>
    <property type="match status" value="1"/>
</dbReference>